<keyword evidence="5" id="KW-1185">Reference proteome</keyword>
<dbReference type="Pfam" id="PF13884">
    <property type="entry name" value="Peptidase_S74"/>
    <property type="match status" value="1"/>
</dbReference>
<dbReference type="OrthoDB" id="7138at10239"/>
<dbReference type="PROSITE" id="PS51688">
    <property type="entry name" value="ICA"/>
    <property type="match status" value="1"/>
</dbReference>
<sequence>MGRKKNTYQIYREDVFDIDLPEINYSFDSVFAELKGELKEGSIRNSKKIKKRAPPKPKKTVVEQKHTLRSIEDIASKLDRLERTHPTITENTNDPLALSNTPEYMTQREFQKHYKLLLDRVQIQLGSLGGGGAVAIRDMEDVETAFITDPATLDGATMKMRYNSTQKVLEFYGDNTTLLDQRTISGTADINVNFLNNNFEISLSESITLPGTLNTIGITSLASSGADTNIGGDILVTGMAKATKFTTTSDERLKTNIAKIEDPLEVISHLEGVKFNWISDGSDDVGLIAQDVERCLPEAVTEHKDVKSVNYNGVVGLLVESVKELSKDNQLLRMEIESLKRRL</sequence>
<organism evidence="4 5">
    <name type="scientific">Synechococcus phage S-CAM7</name>
    <dbReference type="NCBI Taxonomy" id="1883368"/>
    <lineage>
        <taxon>Viruses</taxon>
        <taxon>Duplodnaviria</taxon>
        <taxon>Heunggongvirae</taxon>
        <taxon>Uroviricota</taxon>
        <taxon>Caudoviricetes</taxon>
        <taxon>Pantevenvirales</taxon>
        <taxon>Kyanoviridae</taxon>
        <taxon>Mazuvirus</taxon>
        <taxon>Mazuvirus scam7</taxon>
    </lineage>
</organism>
<evidence type="ECO:0000256" key="2">
    <source>
        <dbReference type="ARBA" id="ARBA00022732"/>
    </source>
</evidence>
<name>A0A1D8KTU6_9CAUD</name>
<dbReference type="Gene3D" id="1.10.10.10">
    <property type="entry name" value="Winged helix-like DNA-binding domain superfamily/Winged helix DNA-binding domain"/>
    <property type="match status" value="1"/>
</dbReference>
<dbReference type="InterPro" id="IPR036388">
    <property type="entry name" value="WH-like_DNA-bd_sf"/>
</dbReference>
<dbReference type="KEGG" id="vg:30308220"/>
<evidence type="ECO:0000256" key="1">
    <source>
        <dbReference type="ARBA" id="ARBA00004328"/>
    </source>
</evidence>
<evidence type="ECO:0000259" key="3">
    <source>
        <dbReference type="PROSITE" id="PS51688"/>
    </source>
</evidence>
<evidence type="ECO:0000313" key="4">
    <source>
        <dbReference type="EMBL" id="AOV62090.1"/>
    </source>
</evidence>
<feature type="domain" description="Peptidase S74" evidence="3">
    <location>
        <begin position="249"/>
        <end position="343"/>
    </location>
</feature>
<accession>A0A1D8KTU6</accession>
<dbReference type="EMBL" id="KU686212">
    <property type="protein sequence ID" value="AOV62090.1"/>
    <property type="molecule type" value="Genomic_DNA"/>
</dbReference>
<evidence type="ECO:0000313" key="5">
    <source>
        <dbReference type="Proteomes" id="UP000203902"/>
    </source>
</evidence>
<keyword evidence="2" id="KW-1227">Viral tail protein</keyword>
<comment type="subcellular location">
    <subcellularLocation>
        <location evidence="1">Virion</location>
    </subcellularLocation>
</comment>
<protein>
    <recommendedName>
        <fullName evidence="3">Peptidase S74 domain-containing protein</fullName>
    </recommendedName>
</protein>
<dbReference type="RefSeq" id="YP_009323099.1">
    <property type="nucleotide sequence ID" value="NC_031927.1"/>
</dbReference>
<gene>
    <name evidence="4" type="ORF">C490910_166</name>
</gene>
<dbReference type="GO" id="GO:0098015">
    <property type="term" value="C:virus tail"/>
    <property type="evidence" value="ECO:0007669"/>
    <property type="project" value="UniProtKB-KW"/>
</dbReference>
<proteinExistence type="predicted"/>
<dbReference type="Proteomes" id="UP000203902">
    <property type="component" value="Segment"/>
</dbReference>
<dbReference type="InterPro" id="IPR030392">
    <property type="entry name" value="S74_ICA"/>
</dbReference>
<reference evidence="4 5" key="1">
    <citation type="journal article" date="2016" name="Virology">
        <title>The genomic content and context of auxiliary metabolic genes in marine cyanomyoviruses.</title>
        <authorList>
            <person name="Crummett L.T."/>
            <person name="Puxty R.J."/>
            <person name="Weihe C."/>
            <person name="Marston M.F."/>
            <person name="Martiny J.B."/>
        </authorList>
    </citation>
    <scope>NUCLEOTIDE SEQUENCE [LARGE SCALE GENOMIC DNA]</scope>
    <source>
        <strain evidence="4">0910CC49</strain>
    </source>
</reference>
<keyword evidence="2" id="KW-0946">Virion</keyword>
<dbReference type="GeneID" id="30308220"/>